<proteinExistence type="inferred from homology"/>
<dbReference type="GO" id="GO:0006260">
    <property type="term" value="P:DNA replication"/>
    <property type="evidence" value="ECO:0007669"/>
    <property type="project" value="UniProtKB-UniRule"/>
</dbReference>
<comment type="function">
    <text evidence="2">Participates in chromosomal partition during cell division. May act via the formation of a condensin-like complex containing Smc and ScpB that pull DNA away from mid-cell into both cell halves.</text>
</comment>
<dbReference type="Gene3D" id="6.10.250.2410">
    <property type="match status" value="1"/>
</dbReference>
<dbReference type="KEGG" id="obg:Verru16b_02597"/>
<dbReference type="AlphaFoldDB" id="A0A1D8AXB5"/>
<evidence type="ECO:0000313" key="3">
    <source>
        <dbReference type="EMBL" id="AOS45516.1"/>
    </source>
</evidence>
<keyword evidence="2" id="KW-0159">Chromosome partition</keyword>
<organism evidence="3 4">
    <name type="scientific">Lacunisphaera limnophila</name>
    <dbReference type="NCBI Taxonomy" id="1838286"/>
    <lineage>
        <taxon>Bacteria</taxon>
        <taxon>Pseudomonadati</taxon>
        <taxon>Verrucomicrobiota</taxon>
        <taxon>Opitutia</taxon>
        <taxon>Opitutales</taxon>
        <taxon>Opitutaceae</taxon>
        <taxon>Lacunisphaera</taxon>
    </lineage>
</organism>
<dbReference type="HAMAP" id="MF_01805">
    <property type="entry name" value="ScpA"/>
    <property type="match status" value="1"/>
</dbReference>
<sequence length="269" mass="30582">MVAEADYRIKLPVFEGPLDLLLFLIRKSELDIYDIPITTVTKQYLDVIYAMKELQIEVAGEFFVMAATLMEIKSRMLLPKHQQAVDPNADDDDLDPRWELVHQLIQYKKFKEAAGTLGQMSLDAQNMLPRPASAFAPASERPLKHGDRIEIWNTFNLVLRRLAEKLVVGEIHAEQVTVADQMEYLLERIKTQKSFVFSQLFAEKITLRRLVATFLAVLELTRLNKLRVQQDEAFTDIVCTAVEASEIPLETDAVPDTLPAPDEESSPTP</sequence>
<dbReference type="EMBL" id="CP016094">
    <property type="protein sequence ID" value="AOS45516.1"/>
    <property type="molecule type" value="Genomic_DNA"/>
</dbReference>
<evidence type="ECO:0000313" key="4">
    <source>
        <dbReference type="Proteomes" id="UP000095228"/>
    </source>
</evidence>
<dbReference type="STRING" id="1838286.Verru16b_02597"/>
<keyword evidence="2" id="KW-0132">Cell division</keyword>
<protein>
    <recommendedName>
        <fullName evidence="1 2">Segregation and condensation protein A</fullName>
    </recommendedName>
</protein>
<dbReference type="Proteomes" id="UP000095228">
    <property type="component" value="Chromosome"/>
</dbReference>
<comment type="similarity">
    <text evidence="2">Belongs to the ScpA family.</text>
</comment>
<keyword evidence="2" id="KW-0131">Cell cycle</keyword>
<dbReference type="InterPro" id="IPR023093">
    <property type="entry name" value="ScpA-like_C"/>
</dbReference>
<dbReference type="Gene3D" id="1.10.10.580">
    <property type="entry name" value="Structural maintenance of chromosome 1. Chain E"/>
    <property type="match status" value="1"/>
</dbReference>
<dbReference type="GO" id="GO:0051301">
    <property type="term" value="P:cell division"/>
    <property type="evidence" value="ECO:0007669"/>
    <property type="project" value="UniProtKB-KW"/>
</dbReference>
<dbReference type="GO" id="GO:0007059">
    <property type="term" value="P:chromosome segregation"/>
    <property type="evidence" value="ECO:0007669"/>
    <property type="project" value="UniProtKB-UniRule"/>
</dbReference>
<accession>A0A1D8AXB5</accession>
<dbReference type="RefSeq" id="WP_069962656.1">
    <property type="nucleotide sequence ID" value="NZ_CP016094.1"/>
</dbReference>
<evidence type="ECO:0000256" key="1">
    <source>
        <dbReference type="ARBA" id="ARBA00044777"/>
    </source>
</evidence>
<dbReference type="PANTHER" id="PTHR33969:SF2">
    <property type="entry name" value="SEGREGATION AND CONDENSATION PROTEIN A"/>
    <property type="match status" value="1"/>
</dbReference>
<keyword evidence="4" id="KW-1185">Reference proteome</keyword>
<reference evidence="3 4" key="1">
    <citation type="submission" date="2016-06" db="EMBL/GenBank/DDBJ databases">
        <title>Three novel species with peptidoglycan cell walls form the new genus Lacunisphaera gen. nov. in the family Opitutaceae of the verrucomicrobial subdivision 4.</title>
        <authorList>
            <person name="Rast P."/>
            <person name="Gloeckner I."/>
            <person name="Jogler M."/>
            <person name="Boedeker C."/>
            <person name="Jeske O."/>
            <person name="Wiegand S."/>
            <person name="Reinhardt R."/>
            <person name="Schumann P."/>
            <person name="Rohde M."/>
            <person name="Spring S."/>
            <person name="Gloeckner F.O."/>
            <person name="Jogler C."/>
        </authorList>
    </citation>
    <scope>NUCLEOTIDE SEQUENCE [LARGE SCALE GENOMIC DNA]</scope>
    <source>
        <strain evidence="3 4">IG16b</strain>
    </source>
</reference>
<gene>
    <name evidence="3" type="primary">scpA_2</name>
    <name evidence="2" type="synonym">scpA</name>
    <name evidence="3" type="ORF">Verru16b_02597</name>
</gene>
<dbReference type="PATRIC" id="fig|1838286.3.peg.2612"/>
<dbReference type="InterPro" id="IPR003768">
    <property type="entry name" value="ScpA"/>
</dbReference>
<evidence type="ECO:0000256" key="2">
    <source>
        <dbReference type="HAMAP-Rule" id="MF_01805"/>
    </source>
</evidence>
<comment type="subunit">
    <text evidence="2">Component of a cohesin-like complex composed of ScpA, ScpB and the Smc homodimer, in which ScpA and ScpB bind to the head domain of Smc. The presence of the three proteins is required for the association of the complex with DNA.</text>
</comment>
<keyword evidence="2" id="KW-0963">Cytoplasm</keyword>
<dbReference type="OrthoDB" id="9811016at2"/>
<name>A0A1D8AXB5_9BACT</name>
<dbReference type="Pfam" id="PF02616">
    <property type="entry name" value="SMC_ScpA"/>
    <property type="match status" value="1"/>
</dbReference>
<dbReference type="GO" id="GO:0005737">
    <property type="term" value="C:cytoplasm"/>
    <property type="evidence" value="ECO:0007669"/>
    <property type="project" value="UniProtKB-SubCell"/>
</dbReference>
<dbReference type="PANTHER" id="PTHR33969">
    <property type="entry name" value="SEGREGATION AND CONDENSATION PROTEIN A"/>
    <property type="match status" value="1"/>
</dbReference>
<comment type="subcellular location">
    <subcellularLocation>
        <location evidence="2">Cytoplasm</location>
    </subcellularLocation>
    <text evidence="2">Associated with two foci at the outer edges of the nucleoid region in young cells, and at four foci within both cell halves in older cells.</text>
</comment>